<dbReference type="CDD" id="cd24017">
    <property type="entry name" value="ASKHA_T2SSL_N"/>
    <property type="match status" value="1"/>
</dbReference>
<keyword evidence="5" id="KW-0997">Cell inner membrane</keyword>
<evidence type="ECO:0000256" key="4">
    <source>
        <dbReference type="ARBA" id="ARBA00022475"/>
    </source>
</evidence>
<dbReference type="InterPro" id="IPR043129">
    <property type="entry name" value="ATPase_NBD"/>
</dbReference>
<evidence type="ECO:0000256" key="3">
    <source>
        <dbReference type="ARBA" id="ARBA00022448"/>
    </source>
</evidence>
<keyword evidence="7 10" id="KW-0653">Protein transport</keyword>
<evidence type="ECO:0000256" key="1">
    <source>
        <dbReference type="ARBA" id="ARBA00004377"/>
    </source>
</evidence>
<dbReference type="Pfam" id="PF05134">
    <property type="entry name" value="T2SSL"/>
    <property type="match status" value="1"/>
</dbReference>
<feature type="domain" description="GspL periplasmic" evidence="12">
    <location>
        <begin position="252"/>
        <end position="408"/>
    </location>
</feature>
<sequence length="424" mass="47387">MLLSKINQQPETVDKNSLVARIGLDGELQISRLDGSLLNSEETIAKLKSGRRLTREIAIVWLPTEKVVMTDVMVPGKRKSLWMAALPYALEEGLSEAVEHYHFVAYDRTPEGLVSVAIATHDDMKNWKRIVESYGLGHVQLVPDCFRIPAQNGSQKGGSWGVVEQDARCLVRTDQFHGFACKTPWYDALKTQMLNALETDKENHEGIATAKIVETEVSPNSLLSSHLQNLSKVATLSLSQLAYKANAASKGSWYAWRWVAVLTLVVMSLHLATTLLQTQKLRQQTDYTQQKTTELFKRLFPESKRIVNIKSQTLTYLKQQTADDNNTAKLVSVLQRVEPWFNQVKTVKVEQMQWQQSAKSKRLSFTVSAPSSADLQKIVTLSQQTTQTANNNPSGLETSQVTLSLTLKNVSADIVEGVIYVDAN</sequence>
<dbReference type="InterPro" id="IPR025691">
    <property type="entry name" value="GspL_pp_dom"/>
</dbReference>
<name>A0ABM7MFQ3_9GAMM</name>
<protein>
    <recommendedName>
        <fullName evidence="10">Type II secretion system protein L</fullName>
        <shortName evidence="10">T2SS protein L</shortName>
    </recommendedName>
</protein>
<dbReference type="EMBL" id="AP024202">
    <property type="protein sequence ID" value="BCN94322.1"/>
    <property type="molecule type" value="Genomic_DNA"/>
</dbReference>
<dbReference type="SUPFAM" id="SSF53067">
    <property type="entry name" value="Actin-like ATPase domain"/>
    <property type="match status" value="1"/>
</dbReference>
<dbReference type="Proteomes" id="UP001054820">
    <property type="component" value="Chromosome"/>
</dbReference>
<evidence type="ECO:0000256" key="5">
    <source>
        <dbReference type="ARBA" id="ARBA00022519"/>
    </source>
</evidence>
<evidence type="ECO:0000256" key="10">
    <source>
        <dbReference type="PIRNR" id="PIRNR015761"/>
    </source>
</evidence>
<dbReference type="PIRSF" id="PIRSF015761">
    <property type="entry name" value="Protein_L"/>
    <property type="match status" value="1"/>
</dbReference>
<evidence type="ECO:0000256" key="6">
    <source>
        <dbReference type="ARBA" id="ARBA00022692"/>
    </source>
</evidence>
<evidence type="ECO:0000313" key="14">
    <source>
        <dbReference type="Proteomes" id="UP001054820"/>
    </source>
</evidence>
<gene>
    <name evidence="13" type="ORF">THMIRHAM_21070</name>
</gene>
<accession>A0ABM7MFQ3</accession>
<evidence type="ECO:0000259" key="11">
    <source>
        <dbReference type="Pfam" id="PF05134"/>
    </source>
</evidence>
<dbReference type="InterPro" id="IPR024230">
    <property type="entry name" value="GspL_cyto_dom"/>
</dbReference>
<dbReference type="InterPro" id="IPR007812">
    <property type="entry name" value="T2SS_protein-GspL"/>
</dbReference>
<keyword evidence="6" id="KW-0812">Transmembrane</keyword>
<evidence type="ECO:0000256" key="8">
    <source>
        <dbReference type="ARBA" id="ARBA00022989"/>
    </source>
</evidence>
<evidence type="ECO:0000259" key="12">
    <source>
        <dbReference type="Pfam" id="PF12693"/>
    </source>
</evidence>
<dbReference type="Pfam" id="PF12693">
    <property type="entry name" value="GspL_C"/>
    <property type="match status" value="1"/>
</dbReference>
<keyword evidence="4" id="KW-1003">Cell membrane</keyword>
<dbReference type="Gene3D" id="3.30.420.380">
    <property type="match status" value="1"/>
</dbReference>
<keyword evidence="3 10" id="KW-0813">Transport</keyword>
<evidence type="ECO:0000256" key="9">
    <source>
        <dbReference type="ARBA" id="ARBA00023136"/>
    </source>
</evidence>
<comment type="subcellular location">
    <subcellularLocation>
        <location evidence="1">Cell inner membrane</location>
        <topology evidence="1">Single-pass membrane protein</topology>
    </subcellularLocation>
</comment>
<evidence type="ECO:0000256" key="7">
    <source>
        <dbReference type="ARBA" id="ARBA00022927"/>
    </source>
</evidence>
<dbReference type="RefSeq" id="WP_237261787.1">
    <property type="nucleotide sequence ID" value="NZ_AP024202.1"/>
</dbReference>
<reference evidence="13" key="1">
    <citation type="journal article" date="2022" name="Arch. Microbiol.">
        <title>Thiomicrorhabdus immobilis sp. nov., a mesophilic sulfur-oxidizing bacterium isolated from sediment of a brackish lake in northern Japan.</title>
        <authorList>
            <person name="Kojima H."/>
            <person name="Mochizuki J."/>
            <person name="Kanda M."/>
            <person name="Watanabe T."/>
            <person name="Fukui M."/>
        </authorList>
    </citation>
    <scope>NUCLEOTIDE SEQUENCE</scope>
    <source>
        <strain evidence="13">Am19</strain>
    </source>
</reference>
<comment type="similarity">
    <text evidence="2 10">Belongs to the GSP L family.</text>
</comment>
<proteinExistence type="inferred from homology"/>
<comment type="function">
    <text evidence="10">Inner membrane component of the type II secretion system required for the energy-dependent secretion of extracellular factors such as proteases and toxins from the periplasm.</text>
</comment>
<evidence type="ECO:0000313" key="13">
    <source>
        <dbReference type="EMBL" id="BCN94322.1"/>
    </source>
</evidence>
<organism evidence="13 14">
    <name type="scientific">Thiomicrorhabdus immobilis</name>
    <dbReference type="NCBI Taxonomy" id="2791037"/>
    <lineage>
        <taxon>Bacteria</taxon>
        <taxon>Pseudomonadati</taxon>
        <taxon>Pseudomonadota</taxon>
        <taxon>Gammaproteobacteria</taxon>
        <taxon>Thiotrichales</taxon>
        <taxon>Piscirickettsiaceae</taxon>
        <taxon>Thiomicrorhabdus</taxon>
    </lineage>
</organism>
<dbReference type="NCBIfam" id="TIGR01709">
    <property type="entry name" value="typeII_sec_gspL"/>
    <property type="match status" value="1"/>
</dbReference>
<keyword evidence="9" id="KW-0472">Membrane</keyword>
<keyword evidence="8" id="KW-1133">Transmembrane helix</keyword>
<keyword evidence="14" id="KW-1185">Reference proteome</keyword>
<feature type="domain" description="GspL cytoplasmic actin-ATPase-like" evidence="11">
    <location>
        <begin position="58"/>
        <end position="211"/>
    </location>
</feature>
<evidence type="ECO:0000256" key="2">
    <source>
        <dbReference type="ARBA" id="ARBA00005318"/>
    </source>
</evidence>